<dbReference type="RefSeq" id="WP_171672560.1">
    <property type="nucleotide sequence ID" value="NZ_BAAAGT010000002.1"/>
</dbReference>
<proteinExistence type="predicted"/>
<dbReference type="Proteomes" id="UP000534306">
    <property type="component" value="Unassembled WGS sequence"/>
</dbReference>
<reference evidence="2 3" key="1">
    <citation type="submission" date="2020-05" db="EMBL/GenBank/DDBJ databases">
        <title>Genome sequence of Kribbella sandramycini ATCC 39419.</title>
        <authorList>
            <person name="Maclea K.S."/>
            <person name="Fair J.L."/>
        </authorList>
    </citation>
    <scope>NUCLEOTIDE SEQUENCE [LARGE SCALE GENOMIC DNA]</scope>
    <source>
        <strain evidence="2 3">ATCC 39419</strain>
    </source>
</reference>
<reference evidence="1 4" key="2">
    <citation type="submission" date="2020-08" db="EMBL/GenBank/DDBJ databases">
        <title>Sequencing the genomes of 1000 actinobacteria strains.</title>
        <authorList>
            <person name="Klenk H.-P."/>
        </authorList>
    </citation>
    <scope>NUCLEOTIDE SEQUENCE [LARGE SCALE GENOMIC DNA]</scope>
    <source>
        <strain evidence="1 4">DSM 15626</strain>
    </source>
</reference>
<organism evidence="2 3">
    <name type="scientific">Kribbella sandramycini</name>
    <dbReference type="NCBI Taxonomy" id="60450"/>
    <lineage>
        <taxon>Bacteria</taxon>
        <taxon>Bacillati</taxon>
        <taxon>Actinomycetota</taxon>
        <taxon>Actinomycetes</taxon>
        <taxon>Propionibacteriales</taxon>
        <taxon>Kribbellaceae</taxon>
        <taxon>Kribbella</taxon>
    </lineage>
</organism>
<dbReference type="EMBL" id="JABJRC010000002">
    <property type="protein sequence ID" value="NOL40199.1"/>
    <property type="molecule type" value="Genomic_DNA"/>
</dbReference>
<keyword evidence="3" id="KW-1185">Reference proteome</keyword>
<gene>
    <name evidence="1" type="ORF">HNR71_005614</name>
    <name evidence="2" type="ORF">HPO96_08080</name>
</gene>
<sequence>MTFSVSFRMAVVTDAGIADSVSFERSDEYETLIIEACGALAEVDGSRFHVSGFGSGEWSLDVAYDLSAFMEQLPSLLAGVRGRREVEVDLYSQGVERSLTFSPKADSIFIRCESRTDWVPNPKFETIGRDDLLAMLSALASDFLEGIKLISPELAESEQFRVLAEK</sequence>
<accession>A0A7Y4KWX8</accession>
<evidence type="ECO:0000313" key="1">
    <source>
        <dbReference type="EMBL" id="MBB6569977.1"/>
    </source>
</evidence>
<protein>
    <submittedName>
        <fullName evidence="2">Uncharacterized protein</fullName>
    </submittedName>
</protein>
<evidence type="ECO:0000313" key="2">
    <source>
        <dbReference type="EMBL" id="NOL40199.1"/>
    </source>
</evidence>
<evidence type="ECO:0000313" key="3">
    <source>
        <dbReference type="Proteomes" id="UP000534306"/>
    </source>
</evidence>
<dbReference type="Proteomes" id="UP000553957">
    <property type="component" value="Unassembled WGS sequence"/>
</dbReference>
<evidence type="ECO:0000313" key="4">
    <source>
        <dbReference type="Proteomes" id="UP000553957"/>
    </source>
</evidence>
<dbReference type="AlphaFoldDB" id="A0A7Y4KWX8"/>
<name>A0A7Y4KWX8_9ACTN</name>
<comment type="caution">
    <text evidence="2">The sequence shown here is derived from an EMBL/GenBank/DDBJ whole genome shotgun (WGS) entry which is preliminary data.</text>
</comment>
<dbReference type="EMBL" id="JACHKF010000001">
    <property type="protein sequence ID" value="MBB6569977.1"/>
    <property type="molecule type" value="Genomic_DNA"/>
</dbReference>